<keyword evidence="6 14" id="KW-0067">ATP-binding</keyword>
<comment type="subcellular location">
    <subcellularLocation>
        <location evidence="1">Cell membrane</location>
        <topology evidence="1">Multi-pass membrane protein</topology>
    </subcellularLocation>
</comment>
<dbReference type="GO" id="GO:0005886">
    <property type="term" value="C:plasma membrane"/>
    <property type="evidence" value="ECO:0007669"/>
    <property type="project" value="UniProtKB-SubCell"/>
</dbReference>
<feature type="transmembrane region" description="Helical" evidence="11">
    <location>
        <begin position="318"/>
        <end position="340"/>
    </location>
</feature>
<evidence type="ECO:0000313" key="14">
    <source>
        <dbReference type="EMBL" id="PPJ36234.1"/>
    </source>
</evidence>
<dbReference type="EMBL" id="PSZC01000015">
    <property type="protein sequence ID" value="PPJ36234.1"/>
    <property type="molecule type" value="Genomic_DNA"/>
</dbReference>
<dbReference type="CDD" id="cd18546">
    <property type="entry name" value="ABC_6TM_Rv0194_D2_like"/>
    <property type="match status" value="1"/>
</dbReference>
<keyword evidence="5" id="KW-0547">Nucleotide-binding</keyword>
<dbReference type="InterPro" id="IPR003593">
    <property type="entry name" value="AAA+_ATPase"/>
</dbReference>
<evidence type="ECO:0000259" key="13">
    <source>
        <dbReference type="PROSITE" id="PS50929"/>
    </source>
</evidence>
<evidence type="ECO:0000256" key="7">
    <source>
        <dbReference type="ARBA" id="ARBA00022989"/>
    </source>
</evidence>
<feature type="transmembrane region" description="Helical" evidence="11">
    <location>
        <begin position="972"/>
        <end position="996"/>
    </location>
</feature>
<comment type="caution">
    <text evidence="14">The sequence shown here is derived from an EMBL/GenBank/DDBJ whole genome shotgun (WGS) entry which is preliminary data.</text>
</comment>
<evidence type="ECO:0000256" key="10">
    <source>
        <dbReference type="SAM" id="MobiDB-lite"/>
    </source>
</evidence>
<dbReference type="SMART" id="SM00382">
    <property type="entry name" value="AAA"/>
    <property type="match status" value="2"/>
</dbReference>
<feature type="domain" description="ABC transporter" evidence="12">
    <location>
        <begin position="1069"/>
        <end position="1304"/>
    </location>
</feature>
<dbReference type="InterPro" id="IPR003439">
    <property type="entry name" value="ABC_transporter-like_ATP-bd"/>
</dbReference>
<evidence type="ECO:0000256" key="4">
    <source>
        <dbReference type="ARBA" id="ARBA00022692"/>
    </source>
</evidence>
<dbReference type="GO" id="GO:0016887">
    <property type="term" value="F:ATP hydrolysis activity"/>
    <property type="evidence" value="ECO:0007669"/>
    <property type="project" value="InterPro"/>
</dbReference>
<feature type="transmembrane region" description="Helical" evidence="11">
    <location>
        <begin position="789"/>
        <end position="811"/>
    </location>
</feature>
<accession>A0A2S6ALX6</accession>
<dbReference type="InterPro" id="IPR036640">
    <property type="entry name" value="ABC1_TM_sf"/>
</dbReference>
<keyword evidence="2" id="KW-0813">Transport</keyword>
<feature type="transmembrane region" description="Helical" evidence="11">
    <location>
        <begin position="96"/>
        <end position="118"/>
    </location>
</feature>
<dbReference type="InterPro" id="IPR027417">
    <property type="entry name" value="P-loop_NTPase"/>
</dbReference>
<feature type="region of interest" description="Disordered" evidence="10">
    <location>
        <begin position="16"/>
        <end position="37"/>
    </location>
</feature>
<gene>
    <name evidence="14" type="ORF">C5E45_21175</name>
</gene>
<evidence type="ECO:0000256" key="3">
    <source>
        <dbReference type="ARBA" id="ARBA00022475"/>
    </source>
</evidence>
<dbReference type="PROSITE" id="PS00211">
    <property type="entry name" value="ABC_TRANSPORTER_1"/>
    <property type="match status" value="1"/>
</dbReference>
<evidence type="ECO:0000256" key="1">
    <source>
        <dbReference type="ARBA" id="ARBA00004651"/>
    </source>
</evidence>
<protein>
    <submittedName>
        <fullName evidence="14">ABC transporter ATP-binding protein</fullName>
    </submittedName>
</protein>
<feature type="domain" description="ABC transmembrane type-1" evidence="13">
    <location>
        <begin position="753"/>
        <end position="1035"/>
    </location>
</feature>
<dbReference type="PANTHER" id="PTHR43394">
    <property type="entry name" value="ATP-DEPENDENT PERMEASE MDL1, MITOCHONDRIAL"/>
    <property type="match status" value="1"/>
</dbReference>
<dbReference type="PROSITE" id="PS50893">
    <property type="entry name" value="ABC_TRANSPORTER_2"/>
    <property type="match status" value="2"/>
</dbReference>
<dbReference type="Pfam" id="PF00005">
    <property type="entry name" value="ABC_tran"/>
    <property type="match status" value="2"/>
</dbReference>
<dbReference type="SUPFAM" id="SSF52540">
    <property type="entry name" value="P-loop containing nucleoside triphosphate hydrolases"/>
    <property type="match status" value="2"/>
</dbReference>
<evidence type="ECO:0000259" key="12">
    <source>
        <dbReference type="PROSITE" id="PS50893"/>
    </source>
</evidence>
<feature type="transmembrane region" description="Helical" evidence="11">
    <location>
        <begin position="862"/>
        <end position="886"/>
    </location>
</feature>
<feature type="transmembrane region" description="Helical" evidence="11">
    <location>
        <begin position="1002"/>
        <end position="1020"/>
    </location>
</feature>
<evidence type="ECO:0000256" key="6">
    <source>
        <dbReference type="ARBA" id="ARBA00022840"/>
    </source>
</evidence>
<feature type="transmembrane region" description="Helical" evidence="11">
    <location>
        <begin position="130"/>
        <end position="149"/>
    </location>
</feature>
<feature type="transmembrane region" description="Helical" evidence="11">
    <location>
        <begin position="232"/>
        <end position="249"/>
    </location>
</feature>
<dbReference type="Pfam" id="PF00664">
    <property type="entry name" value="ABC_membrane"/>
    <property type="match status" value="2"/>
</dbReference>
<keyword evidence="4 11" id="KW-0812">Transmembrane</keyword>
<keyword evidence="3" id="KW-1003">Cell membrane</keyword>
<dbReference type="GO" id="GO:0005524">
    <property type="term" value="F:ATP binding"/>
    <property type="evidence" value="ECO:0007669"/>
    <property type="project" value="UniProtKB-KW"/>
</dbReference>
<organism evidence="14 15">
    <name type="scientific">Nocardia nova</name>
    <dbReference type="NCBI Taxonomy" id="37330"/>
    <lineage>
        <taxon>Bacteria</taxon>
        <taxon>Bacillati</taxon>
        <taxon>Actinomycetota</taxon>
        <taxon>Actinomycetes</taxon>
        <taxon>Mycobacteriales</taxon>
        <taxon>Nocardiaceae</taxon>
        <taxon>Nocardia</taxon>
    </lineage>
</organism>
<evidence type="ECO:0000256" key="9">
    <source>
        <dbReference type="ARBA" id="ARBA00061644"/>
    </source>
</evidence>
<proteinExistence type="inferred from homology"/>
<dbReference type="PROSITE" id="PS50929">
    <property type="entry name" value="ABC_TM1F"/>
    <property type="match status" value="2"/>
</dbReference>
<evidence type="ECO:0000256" key="8">
    <source>
        <dbReference type="ARBA" id="ARBA00023136"/>
    </source>
</evidence>
<dbReference type="InterPro" id="IPR039421">
    <property type="entry name" value="Type_1_exporter"/>
</dbReference>
<dbReference type="CDD" id="cd18543">
    <property type="entry name" value="ABC_6TM_Rv0194_D1_like"/>
    <property type="match status" value="1"/>
</dbReference>
<dbReference type="FunFam" id="3.40.50.300:FF:000299">
    <property type="entry name" value="ABC transporter ATP-binding protein/permease"/>
    <property type="match status" value="2"/>
</dbReference>
<keyword evidence="7 11" id="KW-1133">Transmembrane helix</keyword>
<name>A0A2S6ALX6_9NOCA</name>
<evidence type="ECO:0000256" key="11">
    <source>
        <dbReference type="SAM" id="Phobius"/>
    </source>
</evidence>
<evidence type="ECO:0000256" key="5">
    <source>
        <dbReference type="ARBA" id="ARBA00022741"/>
    </source>
</evidence>
<dbReference type="Gene3D" id="1.20.1560.10">
    <property type="entry name" value="ABC transporter type 1, transmembrane domain"/>
    <property type="match status" value="2"/>
</dbReference>
<dbReference type="GO" id="GO:0015421">
    <property type="term" value="F:ABC-type oligopeptide transporter activity"/>
    <property type="evidence" value="ECO:0007669"/>
    <property type="project" value="TreeGrafter"/>
</dbReference>
<keyword evidence="8 11" id="KW-0472">Membrane</keyword>
<feature type="transmembrane region" description="Helical" evidence="11">
    <location>
        <begin position="752"/>
        <end position="777"/>
    </location>
</feature>
<dbReference type="SUPFAM" id="SSF90123">
    <property type="entry name" value="ABC transporter transmembrane region"/>
    <property type="match status" value="2"/>
</dbReference>
<dbReference type="Proteomes" id="UP000239874">
    <property type="component" value="Unassembled WGS sequence"/>
</dbReference>
<comment type="similarity">
    <text evidence="9">Belongs to the ABC transporter superfamily. Lipid exporter (TC 3.A.1.106) family.</text>
</comment>
<feature type="transmembrane region" description="Helical" evidence="11">
    <location>
        <begin position="205"/>
        <end position="226"/>
    </location>
</feature>
<dbReference type="InterPro" id="IPR017871">
    <property type="entry name" value="ABC_transporter-like_CS"/>
</dbReference>
<dbReference type="PANTHER" id="PTHR43394:SF1">
    <property type="entry name" value="ATP-BINDING CASSETTE SUB-FAMILY B MEMBER 10, MITOCHONDRIAL"/>
    <property type="match status" value="1"/>
</dbReference>
<evidence type="ECO:0000313" key="15">
    <source>
        <dbReference type="Proteomes" id="UP000239874"/>
    </source>
</evidence>
<feature type="transmembrane region" description="Helical" evidence="11">
    <location>
        <begin position="892"/>
        <end position="910"/>
    </location>
</feature>
<evidence type="ECO:0000256" key="2">
    <source>
        <dbReference type="ARBA" id="ARBA00022448"/>
    </source>
</evidence>
<reference evidence="14 15" key="1">
    <citation type="submission" date="2018-02" db="EMBL/GenBank/DDBJ databases">
        <title>8 Nocardia nova and 1 Nocardia cyriacigeorgica strain used for evolution to TMP-SMX.</title>
        <authorList>
            <person name="Mehta H."/>
            <person name="Weng J."/>
            <person name="Shamoo Y."/>
        </authorList>
    </citation>
    <scope>NUCLEOTIDE SEQUENCE [LARGE SCALE GENOMIC DNA]</scope>
    <source>
        <strain evidence="14 15">MDA3139</strain>
    </source>
</reference>
<dbReference type="InterPro" id="IPR011527">
    <property type="entry name" value="ABC1_TM_dom"/>
</dbReference>
<feature type="domain" description="ABC transporter" evidence="12">
    <location>
        <begin position="411"/>
        <end position="642"/>
    </location>
</feature>
<dbReference type="Gene3D" id="3.40.50.300">
    <property type="entry name" value="P-loop containing nucleotide triphosphate hydrolases"/>
    <property type="match status" value="2"/>
</dbReference>
<sequence>MVHRWRRRRIQRDAGRPALGAGEVRGRGGADSAGAPTVPYRIRGDHVAWALRIGASGEPVHCGRRCGDRSVSRTDSAAGQGWVRYLLHRCLSHPRAVAGAAIGALGSAASTAVVPLVVRHVVDTLGNSRIPLAAAVTALIVIGVLRFGLSMLRRVCSSRLSLGVQFDLRSDLFAALVRMPGREQMAVSTGQVVSRAISDITLIQMFLQLIPIVTGNAALLVAALVLMATMSLPLAAIALVLLPALWFVTRRSQRELFPANWDAQAQAAEVAMRVESAVAGVRVVKGFGQERRETGELERRARDLFRSRLRVVRITSRFTPAMAALPALGQVFILVVGGMLALQQSISLGTFLAFMTYLGSFVSPVRQFSTLLTVSQQGKASLDRVREVIDAGPGREAAAAPFTATGAPPRIDLSEVSVRIGGTAVLDRLDLIIPAGTTVALAGGAGSGKSTLTALLPRLIDPDAGVVRLDGADVRELPDIRGRVAIVFEDTHLMADTIRANVTYGRPDATDDQVWHALYLAAADEFVRRLSEQLDTPIGERGQRLSGGQRQRLALARALITDAPVLVLDDATSAIDAKVEQTIFERIAAEVRRRTTVVVAHRVSTLALADRVVILNDGRVAESGTLAELQGSGTLFATLFTPPDVAEISAALRTTADVVPTEILWAEPAEYGDESRTLEQMARAFSHHAAGAGGFARGGGMMTSAPPSGDVQALIDALPPVTGEPDVSETFTRTADPAFGLRRLLRPFAGPLLAGLGLVALDAIAQILIPVLVRYGIDRGVLVGARDVLLAAAALAAGVVLVDWAISVAQVRVTGRAGERLLFGLRVKTFAQLQRLGLQYYERELGGRIMTRMTTDVDGLSTFLQTGLSTALTSSLTIGGVVIALLVIDARLAVVVLALIPILIASTVWFRRMSVPAYNKARDKVSAVNAYLQENVDNIKVTQAYRREALNQDRFDRLSWDYRDARLRSQTLMAVFFPFIEFLSVVATAAVLAVGVHQVRGAALSAGTLIAFLLYIDLLFAPIQQLSQVFDSYQQAVVGVDRLGRVFAVEVATPQAARPRAVHRVDGAIEVRNVGFRYRPEDTAVLHDVTLRIEPGQRIALVGETGAGKSTLVKLLARYYDPTEGRILVDGRDIREFRLEDYRKRLGVVPQEPYLFGDTVRDAIAYGRPDADPAEIEWAARAVGAHEMIAALGLGYHHPIGPQGRLLSSGQRQLLALARAQLVEPDILILDEATASLDLATEARVRAAIDVLTAGRTTIVVAHRLATAADSDVVAVMVGGRLAEVGPHEDLLRADGTYAALWRAYVGASRTDTDRESARL</sequence>
<feature type="domain" description="ABC transmembrane type-1" evidence="13">
    <location>
        <begin position="98"/>
        <end position="377"/>
    </location>
</feature>